<dbReference type="InterPro" id="IPR007375">
    <property type="entry name" value="SoxG"/>
</dbReference>
<dbReference type="Gene3D" id="3.30.1360.120">
    <property type="entry name" value="Probable tRNA modification gtpase trme, domain 1"/>
    <property type="match status" value="1"/>
</dbReference>
<evidence type="ECO:0000313" key="3">
    <source>
        <dbReference type="Proteomes" id="UP001500177"/>
    </source>
</evidence>
<evidence type="ECO:0000313" key="2">
    <source>
        <dbReference type="EMBL" id="GAA1517890.1"/>
    </source>
</evidence>
<dbReference type="Pfam" id="PF04268">
    <property type="entry name" value="SoxG"/>
    <property type="match status" value="1"/>
</dbReference>
<proteinExistence type="predicted"/>
<name>A0ABN2AHY1_9MICO</name>
<dbReference type="Gene3D" id="3.30.70.1520">
    <property type="entry name" value="Heterotetrameric sarcosine oxidase"/>
    <property type="match status" value="1"/>
</dbReference>
<sequence length="242" mass="25070">MADTTYSTPSTAQSPSAATATAETGTAGTGSSGLDDLRVSPAAHLAGLMSEASAAGGRSVGLRELPFTVQIGLRAQPDSASWKSLEDTFGLNLPRGVGEVTGDPEAQHVLWLSPDEFLAVDVSRCQEPGETIVAEAGLEGLPGQAVDLSANRTILELTGEKAREVLEKSCRADLHPRAFGIGSAIVTALGPVPVILHHSGEDTYRICPRASFADFTVRWLLDGMAEFLTDGQTPGAEAEGAG</sequence>
<dbReference type="InterPro" id="IPR027266">
    <property type="entry name" value="TrmE/GcvT-like"/>
</dbReference>
<accession>A0ABN2AHY1</accession>
<evidence type="ECO:0000256" key="1">
    <source>
        <dbReference type="SAM" id="MobiDB-lite"/>
    </source>
</evidence>
<dbReference type="EMBL" id="BAAALX010000010">
    <property type="protein sequence ID" value="GAA1517890.1"/>
    <property type="molecule type" value="Genomic_DNA"/>
</dbReference>
<gene>
    <name evidence="2" type="ORF">GCM10009690_21180</name>
</gene>
<comment type="caution">
    <text evidence="2">The sequence shown here is derived from an EMBL/GenBank/DDBJ whole genome shotgun (WGS) entry which is preliminary data.</text>
</comment>
<dbReference type="Proteomes" id="UP001500177">
    <property type="component" value="Unassembled WGS sequence"/>
</dbReference>
<keyword evidence="3" id="KW-1185">Reference proteome</keyword>
<dbReference type="SUPFAM" id="SSF103025">
    <property type="entry name" value="Folate-binding domain"/>
    <property type="match status" value="1"/>
</dbReference>
<dbReference type="RefSeq" id="WP_173155035.1">
    <property type="nucleotide sequence ID" value="NZ_BAAALX010000010.1"/>
</dbReference>
<reference evidence="2 3" key="1">
    <citation type="journal article" date="2019" name="Int. J. Syst. Evol. Microbiol.">
        <title>The Global Catalogue of Microorganisms (GCM) 10K type strain sequencing project: providing services to taxonomists for standard genome sequencing and annotation.</title>
        <authorList>
            <consortium name="The Broad Institute Genomics Platform"/>
            <consortium name="The Broad Institute Genome Sequencing Center for Infectious Disease"/>
            <person name="Wu L."/>
            <person name="Ma J."/>
        </authorList>
    </citation>
    <scope>NUCLEOTIDE SEQUENCE [LARGE SCALE GENOMIC DNA]</scope>
    <source>
        <strain evidence="2 3">JCM 13318</strain>
    </source>
</reference>
<protein>
    <submittedName>
        <fullName evidence="2">Sarcosine oxidase subunit gamma family protein</fullName>
    </submittedName>
</protein>
<feature type="compositionally biased region" description="Low complexity" evidence="1">
    <location>
        <begin position="1"/>
        <end position="26"/>
    </location>
</feature>
<feature type="region of interest" description="Disordered" evidence="1">
    <location>
        <begin position="1"/>
        <end position="35"/>
    </location>
</feature>
<organism evidence="2 3">
    <name type="scientific">Brevibacterium permense</name>
    <dbReference type="NCBI Taxonomy" id="234834"/>
    <lineage>
        <taxon>Bacteria</taxon>
        <taxon>Bacillati</taxon>
        <taxon>Actinomycetota</taxon>
        <taxon>Actinomycetes</taxon>
        <taxon>Micrococcales</taxon>
        <taxon>Brevibacteriaceae</taxon>
        <taxon>Brevibacterium</taxon>
    </lineage>
</organism>